<organism evidence="2 3">
    <name type="scientific">Algoriphagus ornithinivorans</name>
    <dbReference type="NCBI Taxonomy" id="226506"/>
    <lineage>
        <taxon>Bacteria</taxon>
        <taxon>Pseudomonadati</taxon>
        <taxon>Bacteroidota</taxon>
        <taxon>Cytophagia</taxon>
        <taxon>Cytophagales</taxon>
        <taxon>Cyclobacteriaceae</taxon>
        <taxon>Algoriphagus</taxon>
    </lineage>
</organism>
<accession>A0A1I5FQ97</accession>
<dbReference type="Proteomes" id="UP000199564">
    <property type="component" value="Unassembled WGS sequence"/>
</dbReference>
<feature type="signal peptide" evidence="1">
    <location>
        <begin position="1"/>
        <end position="18"/>
    </location>
</feature>
<keyword evidence="1" id="KW-0732">Signal</keyword>
<dbReference type="AlphaFoldDB" id="A0A1I5FQ97"/>
<dbReference type="RefSeq" id="WP_175557873.1">
    <property type="nucleotide sequence ID" value="NZ_FOVW01000005.1"/>
</dbReference>
<sequence>MKNIIILCLILCSFSAFGQDEEKPIKWDVSGFLDLYYGQDFRDPTAGERLPFLYNHNRKNRLSINLALVTVQLKSKYFRANLGLQQGTYAQDNLSEEPKALRWIHQANVGIALDQNQSLWLDVGVLPSHIGFENAISTKNLTLSRSLIAENSPYFETGARLKWKMNQRWDFAFLVLNGWQRIRFIPGKAAPSFGTRATYTPNENTTLNWSTFLGTDQPAESGTYLYFSNLFGKFRLDQKWNLIIGLDVGNRTVEGDFNPTWWGTSLILQRQFSEKFATAIRYEYYHDPFQAIATSLNNWGIETGGISLNTDWTIGKVAILRLEGRYLTGPSLGRDNRNSTDFFLLGSIAFILD</sequence>
<proteinExistence type="predicted"/>
<dbReference type="SUPFAM" id="SSF56935">
    <property type="entry name" value="Porins"/>
    <property type="match status" value="1"/>
</dbReference>
<dbReference type="STRING" id="226506.SAMN04488519_1054"/>
<feature type="chain" id="PRO_5011716710" evidence="1">
    <location>
        <begin position="19"/>
        <end position="353"/>
    </location>
</feature>
<name>A0A1I5FQ97_9BACT</name>
<dbReference type="Pfam" id="PF07642">
    <property type="entry name" value="BBP2"/>
    <property type="match status" value="1"/>
</dbReference>
<protein>
    <submittedName>
        <fullName evidence="2">Putative beta-barrel porin-2, OmpL-like. bbp2</fullName>
    </submittedName>
</protein>
<reference evidence="3" key="1">
    <citation type="submission" date="2016-10" db="EMBL/GenBank/DDBJ databases">
        <authorList>
            <person name="Varghese N."/>
            <person name="Submissions S."/>
        </authorList>
    </citation>
    <scope>NUCLEOTIDE SEQUENCE [LARGE SCALE GENOMIC DNA]</scope>
    <source>
        <strain evidence="3">DSM 15282</strain>
    </source>
</reference>
<keyword evidence="3" id="KW-1185">Reference proteome</keyword>
<evidence type="ECO:0000313" key="3">
    <source>
        <dbReference type="Proteomes" id="UP000199564"/>
    </source>
</evidence>
<dbReference type="EMBL" id="FOVW01000005">
    <property type="protein sequence ID" value="SFO25944.1"/>
    <property type="molecule type" value="Genomic_DNA"/>
</dbReference>
<dbReference type="InterPro" id="IPR011486">
    <property type="entry name" value="BBP2"/>
</dbReference>
<evidence type="ECO:0000313" key="2">
    <source>
        <dbReference type="EMBL" id="SFO25944.1"/>
    </source>
</evidence>
<evidence type="ECO:0000256" key="1">
    <source>
        <dbReference type="SAM" id="SignalP"/>
    </source>
</evidence>
<gene>
    <name evidence="2" type="ORF">SAMN04488519_1054</name>
</gene>